<name>A0A0D9Y8D2_9ORYZ</name>
<reference evidence="2" key="2">
    <citation type="submission" date="2015-04" db="UniProtKB">
        <authorList>
            <consortium name="EnsemblPlants"/>
        </authorList>
    </citation>
    <scope>IDENTIFICATION</scope>
</reference>
<dbReference type="AlphaFoldDB" id="A0A0D9Y8D2"/>
<dbReference type="HOGENOM" id="CLU_2609900_0_0_1"/>
<dbReference type="EnsemblPlants" id="OGLUM01G17360.1">
    <property type="protein sequence ID" value="OGLUM01G17360.1"/>
    <property type="gene ID" value="OGLUM01G17360"/>
</dbReference>
<sequence>MNSCDSKDKSNLENARSETKKDTELAASNSSEDLNGQHHLVLVEEEDLPPLGKSAALVDPNTRGRLALYSTHPLSTPSG</sequence>
<evidence type="ECO:0000313" key="2">
    <source>
        <dbReference type="EnsemblPlants" id="OGLUM01G17360.1"/>
    </source>
</evidence>
<evidence type="ECO:0000256" key="1">
    <source>
        <dbReference type="SAM" id="MobiDB-lite"/>
    </source>
</evidence>
<dbReference type="Gramene" id="OGLUM01G17360.1">
    <property type="protein sequence ID" value="OGLUM01G17360.1"/>
    <property type="gene ID" value="OGLUM01G17360"/>
</dbReference>
<protein>
    <submittedName>
        <fullName evidence="2">Uncharacterized protein</fullName>
    </submittedName>
</protein>
<reference evidence="2" key="1">
    <citation type="submission" date="2013-08" db="EMBL/GenBank/DDBJ databases">
        <title>Oryza genome evolution.</title>
        <authorList>
            <person name="Wing R.A."/>
            <person name="Panaud O."/>
            <person name="Oliveira A.C."/>
        </authorList>
    </citation>
    <scope>NUCLEOTIDE SEQUENCE</scope>
</reference>
<feature type="region of interest" description="Disordered" evidence="1">
    <location>
        <begin position="53"/>
        <end position="79"/>
    </location>
</feature>
<keyword evidence="3" id="KW-1185">Reference proteome</keyword>
<evidence type="ECO:0000313" key="3">
    <source>
        <dbReference type="Proteomes" id="UP000026961"/>
    </source>
</evidence>
<accession>A0A0D9Y8D2</accession>
<proteinExistence type="predicted"/>
<reference evidence="2" key="3">
    <citation type="submission" date="2018-05" db="EMBL/GenBank/DDBJ databases">
        <title>OgluRS3 (Oryza glumaepatula Reference Sequence Version 3).</title>
        <authorList>
            <person name="Zhang J."/>
            <person name="Kudrna D."/>
            <person name="Lee S."/>
            <person name="Talag J."/>
            <person name="Welchert J."/>
            <person name="Wing R.A."/>
        </authorList>
    </citation>
    <scope>NUCLEOTIDE SEQUENCE [LARGE SCALE GENOMIC DNA]</scope>
</reference>
<organism evidence="2">
    <name type="scientific">Oryza glumipatula</name>
    <dbReference type="NCBI Taxonomy" id="40148"/>
    <lineage>
        <taxon>Eukaryota</taxon>
        <taxon>Viridiplantae</taxon>
        <taxon>Streptophyta</taxon>
        <taxon>Embryophyta</taxon>
        <taxon>Tracheophyta</taxon>
        <taxon>Spermatophyta</taxon>
        <taxon>Magnoliopsida</taxon>
        <taxon>Liliopsida</taxon>
        <taxon>Poales</taxon>
        <taxon>Poaceae</taxon>
        <taxon>BOP clade</taxon>
        <taxon>Oryzoideae</taxon>
        <taxon>Oryzeae</taxon>
        <taxon>Oryzinae</taxon>
        <taxon>Oryza</taxon>
    </lineage>
</organism>
<feature type="region of interest" description="Disordered" evidence="1">
    <location>
        <begin position="1"/>
        <end position="39"/>
    </location>
</feature>
<dbReference type="Proteomes" id="UP000026961">
    <property type="component" value="Chromosome 1"/>
</dbReference>
<feature type="compositionally biased region" description="Basic and acidic residues" evidence="1">
    <location>
        <begin position="1"/>
        <end position="24"/>
    </location>
</feature>